<accession>A0A382ARH1</accession>
<gene>
    <name evidence="2" type="ORF">METZ01_LOCUS156828</name>
</gene>
<evidence type="ECO:0008006" key="3">
    <source>
        <dbReference type="Google" id="ProtNLM"/>
    </source>
</evidence>
<evidence type="ECO:0000256" key="1">
    <source>
        <dbReference type="ARBA" id="ARBA00023239"/>
    </source>
</evidence>
<evidence type="ECO:0000313" key="2">
    <source>
        <dbReference type="EMBL" id="SVB03974.1"/>
    </source>
</evidence>
<dbReference type="InterPro" id="IPR013114">
    <property type="entry name" value="FabA_FabZ"/>
</dbReference>
<proteinExistence type="predicted"/>
<reference evidence="2" key="1">
    <citation type="submission" date="2018-05" db="EMBL/GenBank/DDBJ databases">
        <authorList>
            <person name="Lanie J.A."/>
            <person name="Ng W.-L."/>
            <person name="Kazmierczak K.M."/>
            <person name="Andrzejewski T.M."/>
            <person name="Davidsen T.M."/>
            <person name="Wayne K.J."/>
            <person name="Tettelin H."/>
            <person name="Glass J.I."/>
            <person name="Rusch D."/>
            <person name="Podicherti R."/>
            <person name="Tsui H.-C.T."/>
            <person name="Winkler M.E."/>
        </authorList>
    </citation>
    <scope>NUCLEOTIDE SEQUENCE</scope>
</reference>
<dbReference type="CDD" id="cd01288">
    <property type="entry name" value="FabZ"/>
    <property type="match status" value="1"/>
</dbReference>
<dbReference type="Gene3D" id="3.10.129.10">
    <property type="entry name" value="Hotdog Thioesterase"/>
    <property type="match status" value="1"/>
</dbReference>
<name>A0A382ARH1_9ZZZZ</name>
<dbReference type="EMBL" id="UINC01026468">
    <property type="protein sequence ID" value="SVB03974.1"/>
    <property type="molecule type" value="Genomic_DNA"/>
</dbReference>
<dbReference type="AlphaFoldDB" id="A0A382ARH1"/>
<dbReference type="PANTHER" id="PTHR30272:SF1">
    <property type="entry name" value="3-HYDROXYACYL-[ACYL-CARRIER-PROTEIN] DEHYDRATASE"/>
    <property type="match status" value="1"/>
</dbReference>
<dbReference type="InterPro" id="IPR029069">
    <property type="entry name" value="HotDog_dom_sf"/>
</dbReference>
<keyword evidence="1" id="KW-0456">Lyase</keyword>
<protein>
    <recommendedName>
        <fullName evidence="3">Beta-hydroxyacyl-ACP dehydratase</fullName>
    </recommendedName>
</protein>
<organism evidence="2">
    <name type="scientific">marine metagenome</name>
    <dbReference type="NCBI Taxonomy" id="408172"/>
    <lineage>
        <taxon>unclassified sequences</taxon>
        <taxon>metagenomes</taxon>
        <taxon>ecological metagenomes</taxon>
    </lineage>
</organism>
<sequence>MFVDKCEIIEVGIKGVGYRKFLPNEFFFKGHFPELPIVPGVILIEALAQTAGLVVSKAFENEEGKSVLFMSVSDAKFRKPVLPNDDISFEVEKLNNVKSVYKFFGLAKNNSTKVCEAKFSAMITNKSSSEIL</sequence>
<dbReference type="SUPFAM" id="SSF54637">
    <property type="entry name" value="Thioesterase/thiol ester dehydrase-isomerase"/>
    <property type="match status" value="1"/>
</dbReference>
<dbReference type="PANTHER" id="PTHR30272">
    <property type="entry name" value="3-HYDROXYACYL-[ACYL-CARRIER-PROTEIN] DEHYDRATASE"/>
    <property type="match status" value="1"/>
</dbReference>
<dbReference type="GO" id="GO:0016829">
    <property type="term" value="F:lyase activity"/>
    <property type="evidence" value="ECO:0007669"/>
    <property type="project" value="UniProtKB-KW"/>
</dbReference>
<dbReference type="Pfam" id="PF07977">
    <property type="entry name" value="FabA"/>
    <property type="match status" value="1"/>
</dbReference>